<feature type="coiled-coil region" evidence="1">
    <location>
        <begin position="89"/>
        <end position="123"/>
    </location>
</feature>
<dbReference type="EMBL" id="CAJZBQ010000040">
    <property type="protein sequence ID" value="CAG9326322.1"/>
    <property type="molecule type" value="Genomic_DNA"/>
</dbReference>
<gene>
    <name evidence="2" type="ORF">BSTOLATCC_MIC40751</name>
</gene>
<proteinExistence type="predicted"/>
<comment type="caution">
    <text evidence="2">The sequence shown here is derived from an EMBL/GenBank/DDBJ whole genome shotgun (WGS) entry which is preliminary data.</text>
</comment>
<evidence type="ECO:0000313" key="3">
    <source>
        <dbReference type="Proteomes" id="UP001162131"/>
    </source>
</evidence>
<organism evidence="2 3">
    <name type="scientific">Blepharisma stoltei</name>
    <dbReference type="NCBI Taxonomy" id="1481888"/>
    <lineage>
        <taxon>Eukaryota</taxon>
        <taxon>Sar</taxon>
        <taxon>Alveolata</taxon>
        <taxon>Ciliophora</taxon>
        <taxon>Postciliodesmatophora</taxon>
        <taxon>Heterotrichea</taxon>
        <taxon>Heterotrichida</taxon>
        <taxon>Blepharismidae</taxon>
        <taxon>Blepharisma</taxon>
    </lineage>
</organism>
<feature type="coiled-coil region" evidence="1">
    <location>
        <begin position="171"/>
        <end position="215"/>
    </location>
</feature>
<evidence type="ECO:0000256" key="1">
    <source>
        <dbReference type="SAM" id="Coils"/>
    </source>
</evidence>
<evidence type="ECO:0000313" key="2">
    <source>
        <dbReference type="EMBL" id="CAG9326322.1"/>
    </source>
</evidence>
<keyword evidence="1" id="KW-0175">Coiled coil</keyword>
<protein>
    <submittedName>
        <fullName evidence="2">Uncharacterized protein</fullName>
    </submittedName>
</protein>
<accession>A0AAU9JGH3</accession>
<sequence length="348" mass="40306">MEDPKIPLDEQKKNLAILKKALLIERDERANAKHRVDFLNTDVTKIELLLTQKIAEVQRISFVNDDLRHEIQTLQSEAVNEGEASPSLNESFSRGFMTLEQQNKQLEKNIESIKQEIAVMHINIDTRNNDKKRLSESIKSFTEENLQKISAEIQQDLQLSKERNIFLQSAYKTLSRENASLIDRISAIEEEVYEMEEKVSRINEEKNKLKKVTESSLEYEKVLVESLARHITIENEMAARLLALKIKISEAQSFYQAFDVLNTTSLISSEAKLILKKENNGIMTLEIIQGKNKKTYDVDQISSIYHHPDKINRFCLRIGEEGEKEFESEDTDRIISTIREVLIRVLQN</sequence>
<keyword evidence="3" id="KW-1185">Reference proteome</keyword>
<dbReference type="Proteomes" id="UP001162131">
    <property type="component" value="Unassembled WGS sequence"/>
</dbReference>
<name>A0AAU9JGH3_9CILI</name>
<dbReference type="AlphaFoldDB" id="A0AAU9JGH3"/>
<reference evidence="2" key="1">
    <citation type="submission" date="2021-09" db="EMBL/GenBank/DDBJ databases">
        <authorList>
            <consortium name="AG Swart"/>
            <person name="Singh M."/>
            <person name="Singh A."/>
            <person name="Seah K."/>
            <person name="Emmerich C."/>
        </authorList>
    </citation>
    <scope>NUCLEOTIDE SEQUENCE</scope>
    <source>
        <strain evidence="2">ATCC30299</strain>
    </source>
</reference>